<proteinExistence type="predicted"/>
<accession>A0AAP0FV61</accession>
<evidence type="ECO:0000313" key="3">
    <source>
        <dbReference type="Proteomes" id="UP001418222"/>
    </source>
</evidence>
<evidence type="ECO:0000259" key="1">
    <source>
        <dbReference type="PROSITE" id="PS51379"/>
    </source>
</evidence>
<dbReference type="AlphaFoldDB" id="A0AAP0FV61"/>
<dbReference type="InterPro" id="IPR017896">
    <property type="entry name" value="4Fe4S_Fe-S-bd"/>
</dbReference>
<keyword evidence="3" id="KW-1185">Reference proteome</keyword>
<organism evidence="2 3">
    <name type="scientific">Platanthera zijinensis</name>
    <dbReference type="NCBI Taxonomy" id="2320716"/>
    <lineage>
        <taxon>Eukaryota</taxon>
        <taxon>Viridiplantae</taxon>
        <taxon>Streptophyta</taxon>
        <taxon>Embryophyta</taxon>
        <taxon>Tracheophyta</taxon>
        <taxon>Spermatophyta</taxon>
        <taxon>Magnoliopsida</taxon>
        <taxon>Liliopsida</taxon>
        <taxon>Asparagales</taxon>
        <taxon>Orchidaceae</taxon>
        <taxon>Orchidoideae</taxon>
        <taxon>Orchideae</taxon>
        <taxon>Orchidinae</taxon>
        <taxon>Platanthera</taxon>
    </lineage>
</organism>
<sequence length="65" mass="7185">MMHALGMCTRCVQACPANVLEIISRNGCKAKQIAFVPRIYDCVGCNICEATCPTDFLSVCVHYRD</sequence>
<dbReference type="PROSITE" id="PS51379">
    <property type="entry name" value="4FE4S_FER_2"/>
    <property type="match status" value="1"/>
</dbReference>
<dbReference type="SUPFAM" id="SSF54862">
    <property type="entry name" value="4Fe-4S ferredoxins"/>
    <property type="match status" value="1"/>
</dbReference>
<dbReference type="InterPro" id="IPR017900">
    <property type="entry name" value="4Fe4S_Fe_S_CS"/>
</dbReference>
<protein>
    <submittedName>
        <fullName evidence="2">Photosystem I iron-sulfur center</fullName>
    </submittedName>
</protein>
<gene>
    <name evidence="2" type="primary">psaC</name>
    <name evidence="2" type="ORF">KSP39_PZI023246</name>
</gene>
<name>A0AAP0FV61_9ASPA</name>
<dbReference type="Gene3D" id="3.30.70.20">
    <property type="match status" value="1"/>
</dbReference>
<evidence type="ECO:0000313" key="2">
    <source>
        <dbReference type="EMBL" id="KAK8916948.1"/>
    </source>
</evidence>
<dbReference type="Proteomes" id="UP001418222">
    <property type="component" value="Unassembled WGS sequence"/>
</dbReference>
<reference evidence="2 3" key="1">
    <citation type="journal article" date="2022" name="Nat. Plants">
        <title>Genomes of leafy and leafless Platanthera orchids illuminate the evolution of mycoheterotrophy.</title>
        <authorList>
            <person name="Li M.H."/>
            <person name="Liu K.W."/>
            <person name="Li Z."/>
            <person name="Lu H.C."/>
            <person name="Ye Q.L."/>
            <person name="Zhang D."/>
            <person name="Wang J.Y."/>
            <person name="Li Y.F."/>
            <person name="Zhong Z.M."/>
            <person name="Liu X."/>
            <person name="Yu X."/>
            <person name="Liu D.K."/>
            <person name="Tu X.D."/>
            <person name="Liu B."/>
            <person name="Hao Y."/>
            <person name="Liao X.Y."/>
            <person name="Jiang Y.T."/>
            <person name="Sun W.H."/>
            <person name="Chen J."/>
            <person name="Chen Y.Q."/>
            <person name="Ai Y."/>
            <person name="Zhai J.W."/>
            <person name="Wu S.S."/>
            <person name="Zhou Z."/>
            <person name="Hsiao Y.Y."/>
            <person name="Wu W.L."/>
            <person name="Chen Y.Y."/>
            <person name="Lin Y.F."/>
            <person name="Hsu J.L."/>
            <person name="Li C.Y."/>
            <person name="Wang Z.W."/>
            <person name="Zhao X."/>
            <person name="Zhong W.Y."/>
            <person name="Ma X.K."/>
            <person name="Ma L."/>
            <person name="Huang J."/>
            <person name="Chen G.Z."/>
            <person name="Huang M.Z."/>
            <person name="Huang L."/>
            <person name="Peng D.H."/>
            <person name="Luo Y.B."/>
            <person name="Zou S.Q."/>
            <person name="Chen S.P."/>
            <person name="Lan S."/>
            <person name="Tsai W.C."/>
            <person name="Van de Peer Y."/>
            <person name="Liu Z.J."/>
        </authorList>
    </citation>
    <scope>NUCLEOTIDE SEQUENCE [LARGE SCALE GENOMIC DNA]</scope>
    <source>
        <strain evidence="2">Lor287</strain>
    </source>
</reference>
<feature type="domain" description="4Fe-4S ferredoxin-type" evidence="1">
    <location>
        <begin position="31"/>
        <end position="62"/>
    </location>
</feature>
<dbReference type="PROSITE" id="PS00198">
    <property type="entry name" value="4FE4S_FER_1"/>
    <property type="match status" value="1"/>
</dbReference>
<comment type="caution">
    <text evidence="2">The sequence shown here is derived from an EMBL/GenBank/DDBJ whole genome shotgun (WGS) entry which is preliminary data.</text>
</comment>
<dbReference type="EMBL" id="JBBWWQ010000020">
    <property type="protein sequence ID" value="KAK8916948.1"/>
    <property type="molecule type" value="Genomic_DNA"/>
</dbReference>
<dbReference type="Pfam" id="PF12838">
    <property type="entry name" value="Fer4_7"/>
    <property type="match status" value="1"/>
</dbReference>